<dbReference type="InterPro" id="IPR047641">
    <property type="entry name" value="ABC_transpr_MalK/UgpC-like"/>
</dbReference>
<evidence type="ECO:0000256" key="2">
    <source>
        <dbReference type="ARBA" id="ARBA00022741"/>
    </source>
</evidence>
<dbReference type="GO" id="GO:0005524">
    <property type="term" value="F:ATP binding"/>
    <property type="evidence" value="ECO:0007669"/>
    <property type="project" value="UniProtKB-KW"/>
</dbReference>
<dbReference type="GO" id="GO:0055052">
    <property type="term" value="C:ATP-binding cassette (ABC) transporter complex, substrate-binding subunit-containing"/>
    <property type="evidence" value="ECO:0007669"/>
    <property type="project" value="TreeGrafter"/>
</dbReference>
<evidence type="ECO:0000256" key="3">
    <source>
        <dbReference type="ARBA" id="ARBA00022840"/>
    </source>
</evidence>
<dbReference type="RefSeq" id="WP_129833138.1">
    <property type="nucleotide sequence ID" value="NZ_CP035704.1"/>
</dbReference>
<dbReference type="EMBL" id="CP035704">
    <property type="protein sequence ID" value="QBB70778.1"/>
    <property type="molecule type" value="Genomic_DNA"/>
</dbReference>
<dbReference type="KEGG" id="xbc:ELE36_10655"/>
<dbReference type="InterPro" id="IPR008995">
    <property type="entry name" value="Mo/tungstate-bd_C_term_dom"/>
</dbReference>
<keyword evidence="1" id="KW-0813">Transport</keyword>
<dbReference type="PROSITE" id="PS00211">
    <property type="entry name" value="ABC_TRANSPORTER_1"/>
    <property type="match status" value="1"/>
</dbReference>
<dbReference type="InterPro" id="IPR027417">
    <property type="entry name" value="P-loop_NTPase"/>
</dbReference>
<dbReference type="PANTHER" id="PTHR43875">
    <property type="entry name" value="MALTODEXTRIN IMPORT ATP-BINDING PROTEIN MSMX"/>
    <property type="match status" value="1"/>
</dbReference>
<sequence>MANVQLDQVRKTYENGHIAVVGATFEVQDAELLVLVGPSGCGKSTLLRMIAGLESVTSGTLSINGRVVNDVAPKDRDIAMVFQNYALYPHMTVAENLGFGLKLRGASKADARTQVGKAAEMLGLTEMLPLRPRELSGGQRQRVALGRALVRDPEVFLLDEPLSNLDAKLRLSMRTEIAKLHRSLGTTMIYVTHDQIEAMTLGHRIVVMRNGEIQQIDTPMYLYDKPANMFVAGFLGSPAMNFFRGRLIAGVEPRLQMADGVLPLGNLSLQHGALAKFVDQEIVLGVRPEDLHLRMTETVGQSGGSLRAQLEVIEPVGNEIFLNMRSGSSELVARIPPQILPTVGNEILLEFALDKLHFFDAKTEQRIELAAR</sequence>
<evidence type="ECO:0000313" key="5">
    <source>
        <dbReference type="EMBL" id="QBB70778.1"/>
    </source>
</evidence>
<evidence type="ECO:0000259" key="4">
    <source>
        <dbReference type="PROSITE" id="PS50893"/>
    </source>
</evidence>
<dbReference type="CDD" id="cd03301">
    <property type="entry name" value="ABC_MalK_N"/>
    <property type="match status" value="1"/>
</dbReference>
<dbReference type="Gene3D" id="3.40.50.300">
    <property type="entry name" value="P-loop containing nucleotide triphosphate hydrolases"/>
    <property type="match status" value="1"/>
</dbReference>
<proteinExistence type="predicted"/>
<protein>
    <submittedName>
        <fullName evidence="5">sn-glycerol-3-phosphate ABC transporter ATP-binding protein UgpC</fullName>
    </submittedName>
</protein>
<dbReference type="Gene3D" id="2.40.50.140">
    <property type="entry name" value="Nucleic acid-binding proteins"/>
    <property type="match status" value="1"/>
</dbReference>
<keyword evidence="3 5" id="KW-0067">ATP-binding</keyword>
<dbReference type="AlphaFoldDB" id="A0A411HJV7"/>
<dbReference type="InterPro" id="IPR015855">
    <property type="entry name" value="ABC_transpr_MalK-like"/>
</dbReference>
<dbReference type="FunFam" id="3.40.50.300:FF:000042">
    <property type="entry name" value="Maltose/maltodextrin ABC transporter, ATP-binding protein"/>
    <property type="match status" value="1"/>
</dbReference>
<gene>
    <name evidence="5" type="primary">ugpC</name>
    <name evidence="5" type="ORF">ELE36_10655</name>
</gene>
<dbReference type="GO" id="GO:0140359">
    <property type="term" value="F:ABC-type transporter activity"/>
    <property type="evidence" value="ECO:0007669"/>
    <property type="project" value="InterPro"/>
</dbReference>
<keyword evidence="2" id="KW-0547">Nucleotide-binding</keyword>
<dbReference type="GO" id="GO:0016887">
    <property type="term" value="F:ATP hydrolysis activity"/>
    <property type="evidence" value="ECO:0007669"/>
    <property type="project" value="InterPro"/>
</dbReference>
<accession>A0A411HJV7</accession>
<keyword evidence="6" id="KW-1185">Reference proteome</keyword>
<dbReference type="InterPro" id="IPR040582">
    <property type="entry name" value="OB_MalK-like"/>
</dbReference>
<dbReference type="Pfam" id="PF00005">
    <property type="entry name" value="ABC_tran"/>
    <property type="match status" value="1"/>
</dbReference>
<dbReference type="InterPro" id="IPR017871">
    <property type="entry name" value="ABC_transporter-like_CS"/>
</dbReference>
<dbReference type="Pfam" id="PF17912">
    <property type="entry name" value="OB_MalK"/>
    <property type="match status" value="1"/>
</dbReference>
<dbReference type="PROSITE" id="PS50893">
    <property type="entry name" value="ABC_TRANSPORTER_2"/>
    <property type="match status" value="1"/>
</dbReference>
<dbReference type="InterPro" id="IPR003593">
    <property type="entry name" value="AAA+_ATPase"/>
</dbReference>
<reference evidence="5 6" key="1">
    <citation type="submission" date="2019-01" db="EMBL/GenBank/DDBJ databases">
        <title>Pseudolysobacter antarctica gen. nov., sp. nov., isolated from Fildes Peninsula, Antarctica.</title>
        <authorList>
            <person name="Wei Z."/>
            <person name="Peng F."/>
        </authorList>
    </citation>
    <scope>NUCLEOTIDE SEQUENCE [LARGE SCALE GENOMIC DNA]</scope>
    <source>
        <strain evidence="5 6">AQ6-296</strain>
    </source>
</reference>
<dbReference type="SUPFAM" id="SSF52540">
    <property type="entry name" value="P-loop containing nucleoside triphosphate hydrolases"/>
    <property type="match status" value="1"/>
</dbReference>
<evidence type="ECO:0000313" key="6">
    <source>
        <dbReference type="Proteomes" id="UP000291562"/>
    </source>
</evidence>
<name>A0A411HJV7_9GAMM</name>
<dbReference type="GO" id="GO:0008643">
    <property type="term" value="P:carbohydrate transport"/>
    <property type="evidence" value="ECO:0007669"/>
    <property type="project" value="InterPro"/>
</dbReference>
<organism evidence="5 6">
    <name type="scientific">Pseudolysobacter antarcticus</name>
    <dbReference type="NCBI Taxonomy" id="2511995"/>
    <lineage>
        <taxon>Bacteria</taxon>
        <taxon>Pseudomonadati</taxon>
        <taxon>Pseudomonadota</taxon>
        <taxon>Gammaproteobacteria</taxon>
        <taxon>Lysobacterales</taxon>
        <taxon>Rhodanobacteraceae</taxon>
        <taxon>Pseudolysobacter</taxon>
    </lineage>
</organism>
<evidence type="ECO:0000256" key="1">
    <source>
        <dbReference type="ARBA" id="ARBA00022448"/>
    </source>
</evidence>
<feature type="domain" description="ABC transporter" evidence="4">
    <location>
        <begin position="4"/>
        <end position="235"/>
    </location>
</feature>
<dbReference type="PANTHER" id="PTHR43875:SF1">
    <property type="entry name" value="OSMOPROTECTIVE COMPOUNDS UPTAKE ATP-BINDING PROTEIN GGTA"/>
    <property type="match status" value="1"/>
</dbReference>
<dbReference type="NCBIfam" id="NF008653">
    <property type="entry name" value="PRK11650.1"/>
    <property type="match status" value="1"/>
</dbReference>
<dbReference type="OrthoDB" id="9802264at2"/>
<dbReference type="InterPro" id="IPR003439">
    <property type="entry name" value="ABC_transporter-like_ATP-bd"/>
</dbReference>
<dbReference type="InterPro" id="IPR012340">
    <property type="entry name" value="NA-bd_OB-fold"/>
</dbReference>
<dbReference type="Gene3D" id="2.40.50.100">
    <property type="match status" value="1"/>
</dbReference>
<dbReference type="SUPFAM" id="SSF50331">
    <property type="entry name" value="MOP-like"/>
    <property type="match status" value="1"/>
</dbReference>
<dbReference type="Proteomes" id="UP000291562">
    <property type="component" value="Chromosome"/>
</dbReference>
<dbReference type="SMART" id="SM00382">
    <property type="entry name" value="AAA"/>
    <property type="match status" value="1"/>
</dbReference>